<dbReference type="SUPFAM" id="SSF50199">
    <property type="entry name" value="Staphylococcal nuclease"/>
    <property type="match status" value="1"/>
</dbReference>
<name>A0A4R9AX66_9MICO</name>
<feature type="transmembrane region" description="Helical" evidence="1">
    <location>
        <begin position="25"/>
        <end position="46"/>
    </location>
</feature>
<evidence type="ECO:0000313" key="3">
    <source>
        <dbReference type="EMBL" id="TFD72114.1"/>
    </source>
</evidence>
<gene>
    <name evidence="3" type="ORF">E3T48_15405</name>
</gene>
<protein>
    <submittedName>
        <fullName evidence="3">Thermonuclease</fullName>
    </submittedName>
</protein>
<dbReference type="Pfam" id="PF00565">
    <property type="entry name" value="SNase"/>
    <property type="match status" value="1"/>
</dbReference>
<keyword evidence="1" id="KW-0472">Membrane</keyword>
<dbReference type="PROSITE" id="PS50830">
    <property type="entry name" value="TNASE_3"/>
    <property type="match status" value="1"/>
</dbReference>
<proteinExistence type="predicted"/>
<dbReference type="OrthoDB" id="5241375at2"/>
<dbReference type="Gene3D" id="2.40.50.90">
    <property type="match status" value="1"/>
</dbReference>
<dbReference type="SMART" id="SM00318">
    <property type="entry name" value="SNc"/>
    <property type="match status" value="1"/>
</dbReference>
<feature type="domain" description="TNase-like" evidence="2">
    <location>
        <begin position="73"/>
        <end position="211"/>
    </location>
</feature>
<keyword evidence="1" id="KW-0812">Transmembrane</keyword>
<organism evidence="3 4">
    <name type="scientific">Cryobacterium fucosi</name>
    <dbReference type="NCBI Taxonomy" id="1259157"/>
    <lineage>
        <taxon>Bacteria</taxon>
        <taxon>Bacillati</taxon>
        <taxon>Actinomycetota</taxon>
        <taxon>Actinomycetes</taxon>
        <taxon>Micrococcales</taxon>
        <taxon>Microbacteriaceae</taxon>
        <taxon>Cryobacterium</taxon>
    </lineage>
</organism>
<dbReference type="EMBL" id="SOHH01000111">
    <property type="protein sequence ID" value="TFD72114.1"/>
    <property type="molecule type" value="Genomic_DNA"/>
</dbReference>
<dbReference type="Proteomes" id="UP000298313">
    <property type="component" value="Unassembled WGS sequence"/>
</dbReference>
<accession>A0A4R9AX66</accession>
<evidence type="ECO:0000259" key="2">
    <source>
        <dbReference type="PROSITE" id="PS50830"/>
    </source>
</evidence>
<keyword evidence="4" id="KW-1185">Reference proteome</keyword>
<sequence>MGTPLTGSRPAAEQRLLYSRDMNRSIRGSGLLVALVVVGALGVLAFQPGGPLGSPVDAISTGATGRIPTRPADAVAMTVEHVHDGDTLFLRTDQPNALVPSTDAVKVRLIGIDTPEIGDAAECFGDEATLALRALVPDGSTVWVSADREPTDRFDRSLFYLWTDDGRFVNYELVSGGAAESLVIPPNDAYYPLLRSVEDAATAAGTGMWGVC</sequence>
<dbReference type="InterPro" id="IPR016071">
    <property type="entry name" value="Staphylococal_nuclease_OB-fold"/>
</dbReference>
<dbReference type="InterPro" id="IPR035437">
    <property type="entry name" value="SNase_OB-fold_sf"/>
</dbReference>
<evidence type="ECO:0000256" key="1">
    <source>
        <dbReference type="SAM" id="Phobius"/>
    </source>
</evidence>
<keyword evidence="1" id="KW-1133">Transmembrane helix</keyword>
<reference evidence="3 4" key="1">
    <citation type="submission" date="2019-03" db="EMBL/GenBank/DDBJ databases">
        <title>Genomics of glacier-inhabiting Cryobacterium strains.</title>
        <authorList>
            <person name="Liu Q."/>
            <person name="Xin Y.-H."/>
        </authorList>
    </citation>
    <scope>NUCLEOTIDE SEQUENCE [LARGE SCALE GENOMIC DNA]</scope>
    <source>
        <strain evidence="3 4">Hh4</strain>
    </source>
</reference>
<comment type="caution">
    <text evidence="3">The sequence shown here is derived from an EMBL/GenBank/DDBJ whole genome shotgun (WGS) entry which is preliminary data.</text>
</comment>
<dbReference type="AlphaFoldDB" id="A0A4R9AX66"/>
<evidence type="ECO:0000313" key="4">
    <source>
        <dbReference type="Proteomes" id="UP000298313"/>
    </source>
</evidence>